<keyword evidence="4" id="KW-0611">Plant defense</keyword>
<evidence type="ECO:0000256" key="3">
    <source>
        <dbReference type="ARBA" id="ARBA00022692"/>
    </source>
</evidence>
<dbReference type="InterPro" id="IPR004326">
    <property type="entry name" value="Mlo"/>
</dbReference>
<evidence type="ECO:0000313" key="9">
    <source>
        <dbReference type="EMBL" id="RVX21134.1"/>
    </source>
</evidence>
<evidence type="ECO:0000256" key="4">
    <source>
        <dbReference type="ARBA" id="ARBA00022821"/>
    </source>
</evidence>
<comment type="subcellular location">
    <subcellularLocation>
        <location evidence="1">Membrane</location>
        <topology evidence="1">Multi-pass membrane protein</topology>
    </subcellularLocation>
</comment>
<gene>
    <name evidence="9" type="ORF">CK203_002014</name>
</gene>
<name>A0A438KIV0_VITVI</name>
<keyword evidence="5 8" id="KW-1133">Transmembrane helix</keyword>
<keyword evidence="6 8" id="KW-0472">Membrane</keyword>
<dbReference type="Proteomes" id="UP000288805">
    <property type="component" value="Unassembled WGS sequence"/>
</dbReference>
<dbReference type="GO" id="GO:0006952">
    <property type="term" value="P:defense response"/>
    <property type="evidence" value="ECO:0007669"/>
    <property type="project" value="UniProtKB-KW"/>
</dbReference>
<protein>
    <submittedName>
        <fullName evidence="9">Uncharacterized protein</fullName>
    </submittedName>
</protein>
<comment type="similarity">
    <text evidence="2">Belongs to the MLO family.</text>
</comment>
<sequence>MLSCKKEPNVKYHKDGYDPYLCGLQGKVPLISQPGVHPLHIFLLVLAVFHVLYSVGTMALGQAKEYVP</sequence>
<comment type="caution">
    <text evidence="9">The sequence shown here is derived from an EMBL/GenBank/DDBJ whole genome shotgun (WGS) entry which is preliminary data.</text>
</comment>
<dbReference type="PANTHER" id="PTHR31942">
    <property type="entry name" value="MLO-LIKE PROTEIN 1"/>
    <property type="match status" value="1"/>
</dbReference>
<reference evidence="9 10" key="1">
    <citation type="journal article" date="2018" name="PLoS Genet.">
        <title>Population sequencing reveals clonal diversity and ancestral inbreeding in the grapevine cultivar Chardonnay.</title>
        <authorList>
            <person name="Roach M.J."/>
            <person name="Johnson D.L."/>
            <person name="Bohlmann J."/>
            <person name="van Vuuren H.J."/>
            <person name="Jones S.J."/>
            <person name="Pretorius I.S."/>
            <person name="Schmidt S.A."/>
            <person name="Borneman A.R."/>
        </authorList>
    </citation>
    <scope>NUCLEOTIDE SEQUENCE [LARGE SCALE GENOMIC DNA]</scope>
    <source>
        <strain evidence="10">cv. Chardonnay</strain>
        <tissue evidence="9">Leaf</tissue>
    </source>
</reference>
<keyword evidence="3 8" id="KW-0812">Transmembrane</keyword>
<evidence type="ECO:0000256" key="7">
    <source>
        <dbReference type="ARBA" id="ARBA00023265"/>
    </source>
</evidence>
<evidence type="ECO:0000313" key="10">
    <source>
        <dbReference type="Proteomes" id="UP000288805"/>
    </source>
</evidence>
<evidence type="ECO:0000256" key="1">
    <source>
        <dbReference type="ARBA" id="ARBA00004141"/>
    </source>
</evidence>
<evidence type="ECO:0000256" key="6">
    <source>
        <dbReference type="ARBA" id="ARBA00023136"/>
    </source>
</evidence>
<evidence type="ECO:0000256" key="5">
    <source>
        <dbReference type="ARBA" id="ARBA00022989"/>
    </source>
</evidence>
<feature type="transmembrane region" description="Helical" evidence="8">
    <location>
        <begin position="39"/>
        <end position="60"/>
    </location>
</feature>
<evidence type="ECO:0000256" key="2">
    <source>
        <dbReference type="ARBA" id="ARBA00006574"/>
    </source>
</evidence>
<dbReference type="Pfam" id="PF03094">
    <property type="entry name" value="Mlo"/>
    <property type="match status" value="1"/>
</dbReference>
<evidence type="ECO:0000256" key="8">
    <source>
        <dbReference type="SAM" id="Phobius"/>
    </source>
</evidence>
<dbReference type="GO" id="GO:0016020">
    <property type="term" value="C:membrane"/>
    <property type="evidence" value="ECO:0007669"/>
    <property type="project" value="UniProtKB-SubCell"/>
</dbReference>
<keyword evidence="7" id="KW-0568">Pathogenesis-related protein</keyword>
<dbReference type="PANTHER" id="PTHR31942:SF82">
    <property type="entry name" value="MLO PROTEIN HOMOLOG 1"/>
    <property type="match status" value="1"/>
</dbReference>
<dbReference type="EMBL" id="QGNW01000005">
    <property type="protein sequence ID" value="RVX21134.1"/>
    <property type="molecule type" value="Genomic_DNA"/>
</dbReference>
<accession>A0A438KIV0</accession>
<organism evidence="9 10">
    <name type="scientific">Vitis vinifera</name>
    <name type="common">Grape</name>
    <dbReference type="NCBI Taxonomy" id="29760"/>
    <lineage>
        <taxon>Eukaryota</taxon>
        <taxon>Viridiplantae</taxon>
        <taxon>Streptophyta</taxon>
        <taxon>Embryophyta</taxon>
        <taxon>Tracheophyta</taxon>
        <taxon>Spermatophyta</taxon>
        <taxon>Magnoliopsida</taxon>
        <taxon>eudicotyledons</taxon>
        <taxon>Gunneridae</taxon>
        <taxon>Pentapetalae</taxon>
        <taxon>rosids</taxon>
        <taxon>Vitales</taxon>
        <taxon>Vitaceae</taxon>
        <taxon>Viteae</taxon>
        <taxon>Vitis</taxon>
    </lineage>
</organism>
<proteinExistence type="inferred from homology"/>
<dbReference type="AlphaFoldDB" id="A0A438KIV0"/>